<organism evidence="1 2">
    <name type="scientific">Candidatus Bacteroides intestinavium</name>
    <dbReference type="NCBI Taxonomy" id="2838469"/>
    <lineage>
        <taxon>Bacteria</taxon>
        <taxon>Pseudomonadati</taxon>
        <taxon>Bacteroidota</taxon>
        <taxon>Bacteroidia</taxon>
        <taxon>Bacteroidales</taxon>
        <taxon>Bacteroidaceae</taxon>
        <taxon>Bacteroides</taxon>
    </lineage>
</organism>
<sequence>MYKYDPRLKAIADLEKYLDKSSSATDTQILNKHLSIAIDAFRESEGYSDTLIYKYDPNQGGISVFSLLQNLTKNCNI</sequence>
<accession>A0A9D2HRU7</accession>
<dbReference type="AlphaFoldDB" id="A0A9D2HRU7"/>
<protein>
    <submittedName>
        <fullName evidence="1">Uncharacterized protein</fullName>
    </submittedName>
</protein>
<gene>
    <name evidence="1" type="ORF">H9785_02980</name>
</gene>
<dbReference type="EMBL" id="DWZE01000040">
    <property type="protein sequence ID" value="HJA82928.1"/>
    <property type="molecule type" value="Genomic_DNA"/>
</dbReference>
<dbReference type="Proteomes" id="UP000823860">
    <property type="component" value="Unassembled WGS sequence"/>
</dbReference>
<name>A0A9D2HRU7_9BACE</name>
<reference evidence="1" key="1">
    <citation type="journal article" date="2021" name="PeerJ">
        <title>Extensive microbial diversity within the chicken gut microbiome revealed by metagenomics and culture.</title>
        <authorList>
            <person name="Gilroy R."/>
            <person name="Ravi A."/>
            <person name="Getino M."/>
            <person name="Pursley I."/>
            <person name="Horton D.L."/>
            <person name="Alikhan N.F."/>
            <person name="Baker D."/>
            <person name="Gharbi K."/>
            <person name="Hall N."/>
            <person name="Watson M."/>
            <person name="Adriaenssens E.M."/>
            <person name="Foster-Nyarko E."/>
            <person name="Jarju S."/>
            <person name="Secka A."/>
            <person name="Antonio M."/>
            <person name="Oren A."/>
            <person name="Chaudhuri R.R."/>
            <person name="La Ragione R."/>
            <person name="Hildebrand F."/>
            <person name="Pallen M.J."/>
        </authorList>
    </citation>
    <scope>NUCLEOTIDE SEQUENCE</scope>
    <source>
        <strain evidence="1">ChiHecec1B25-7008</strain>
    </source>
</reference>
<evidence type="ECO:0000313" key="2">
    <source>
        <dbReference type="Proteomes" id="UP000823860"/>
    </source>
</evidence>
<proteinExistence type="predicted"/>
<comment type="caution">
    <text evidence="1">The sequence shown here is derived from an EMBL/GenBank/DDBJ whole genome shotgun (WGS) entry which is preliminary data.</text>
</comment>
<evidence type="ECO:0000313" key="1">
    <source>
        <dbReference type="EMBL" id="HJA82928.1"/>
    </source>
</evidence>
<reference evidence="1" key="2">
    <citation type="submission" date="2021-04" db="EMBL/GenBank/DDBJ databases">
        <authorList>
            <person name="Gilroy R."/>
        </authorList>
    </citation>
    <scope>NUCLEOTIDE SEQUENCE</scope>
    <source>
        <strain evidence="1">ChiHecec1B25-7008</strain>
    </source>
</reference>